<gene>
    <name evidence="2" type="ORF">HPB48_026768</name>
</gene>
<protein>
    <submittedName>
        <fullName evidence="2">Uncharacterized protein</fullName>
    </submittedName>
</protein>
<keyword evidence="3" id="KW-1185">Reference proteome</keyword>
<dbReference type="AlphaFoldDB" id="A0A9J6HBK9"/>
<accession>A0A9J6HBK9</accession>
<evidence type="ECO:0000313" key="3">
    <source>
        <dbReference type="Proteomes" id="UP000821853"/>
    </source>
</evidence>
<evidence type="ECO:0000313" key="2">
    <source>
        <dbReference type="EMBL" id="KAH9384756.1"/>
    </source>
</evidence>
<name>A0A9J6HBK9_HAELO</name>
<reference evidence="2 3" key="1">
    <citation type="journal article" date="2020" name="Cell">
        <title>Large-Scale Comparative Analyses of Tick Genomes Elucidate Their Genetic Diversity and Vector Capacities.</title>
        <authorList>
            <consortium name="Tick Genome and Microbiome Consortium (TIGMIC)"/>
            <person name="Jia N."/>
            <person name="Wang J."/>
            <person name="Shi W."/>
            <person name="Du L."/>
            <person name="Sun Y."/>
            <person name="Zhan W."/>
            <person name="Jiang J.F."/>
            <person name="Wang Q."/>
            <person name="Zhang B."/>
            <person name="Ji P."/>
            <person name="Bell-Sakyi L."/>
            <person name="Cui X.M."/>
            <person name="Yuan T.T."/>
            <person name="Jiang B.G."/>
            <person name="Yang W.F."/>
            <person name="Lam T.T."/>
            <person name="Chang Q.C."/>
            <person name="Ding S.J."/>
            <person name="Wang X.J."/>
            <person name="Zhu J.G."/>
            <person name="Ruan X.D."/>
            <person name="Zhao L."/>
            <person name="Wei J.T."/>
            <person name="Ye R.Z."/>
            <person name="Que T.C."/>
            <person name="Du C.H."/>
            <person name="Zhou Y.H."/>
            <person name="Cheng J.X."/>
            <person name="Dai P.F."/>
            <person name="Guo W.B."/>
            <person name="Han X.H."/>
            <person name="Huang E.J."/>
            <person name="Li L.F."/>
            <person name="Wei W."/>
            <person name="Gao Y.C."/>
            <person name="Liu J.Z."/>
            <person name="Shao H.Z."/>
            <person name="Wang X."/>
            <person name="Wang C.C."/>
            <person name="Yang T.C."/>
            <person name="Huo Q.B."/>
            <person name="Li W."/>
            <person name="Chen H.Y."/>
            <person name="Chen S.E."/>
            <person name="Zhou L.G."/>
            <person name="Ni X.B."/>
            <person name="Tian J.H."/>
            <person name="Sheng Y."/>
            <person name="Liu T."/>
            <person name="Pan Y.S."/>
            <person name="Xia L.Y."/>
            <person name="Li J."/>
            <person name="Zhao F."/>
            <person name="Cao W.C."/>
        </authorList>
    </citation>
    <scope>NUCLEOTIDE SEQUENCE [LARGE SCALE GENOMIC DNA]</scope>
    <source>
        <strain evidence="2">HaeL-2018</strain>
    </source>
</reference>
<proteinExistence type="predicted"/>
<comment type="caution">
    <text evidence="2">The sequence shown here is derived from an EMBL/GenBank/DDBJ whole genome shotgun (WGS) entry which is preliminary data.</text>
</comment>
<dbReference type="EMBL" id="JABSTR010003052">
    <property type="protein sequence ID" value="KAH9384756.1"/>
    <property type="molecule type" value="Genomic_DNA"/>
</dbReference>
<dbReference type="VEuPathDB" id="VectorBase:HLOH_063955"/>
<dbReference type="Proteomes" id="UP000821853">
    <property type="component" value="Unassembled WGS sequence"/>
</dbReference>
<sequence>MNKNALIGTPVSAGSASHVGSNGRRRTTATQGAMKRLAAASRLPRLPRDHIRIIVRPKNRFDVRKISQIRLAQALAMTAALAPAEIKGYIIFPNVAENILVISTPATKNANAYAGIQQIRKREGSYKVAAYIAAPDNTSKGVIRGVNVDISDAQLQTMIVNQRNSKALEAKRIKKIPPA</sequence>
<evidence type="ECO:0000256" key="1">
    <source>
        <dbReference type="SAM" id="MobiDB-lite"/>
    </source>
</evidence>
<organism evidence="2 3">
    <name type="scientific">Haemaphysalis longicornis</name>
    <name type="common">Bush tick</name>
    <dbReference type="NCBI Taxonomy" id="44386"/>
    <lineage>
        <taxon>Eukaryota</taxon>
        <taxon>Metazoa</taxon>
        <taxon>Ecdysozoa</taxon>
        <taxon>Arthropoda</taxon>
        <taxon>Chelicerata</taxon>
        <taxon>Arachnida</taxon>
        <taxon>Acari</taxon>
        <taxon>Parasitiformes</taxon>
        <taxon>Ixodida</taxon>
        <taxon>Ixodoidea</taxon>
        <taxon>Ixodidae</taxon>
        <taxon>Haemaphysalinae</taxon>
        <taxon>Haemaphysalis</taxon>
    </lineage>
</organism>
<feature type="region of interest" description="Disordered" evidence="1">
    <location>
        <begin position="1"/>
        <end position="31"/>
    </location>
</feature>